<accession>A0A1T5HXF1</accession>
<keyword evidence="1" id="KW-0732">Signal</keyword>
<dbReference type="Proteomes" id="UP000189966">
    <property type="component" value="Unassembled WGS sequence"/>
</dbReference>
<name>A0A1T5HXF1_9GAMM</name>
<evidence type="ECO:0000313" key="3">
    <source>
        <dbReference type="Proteomes" id="UP000189966"/>
    </source>
</evidence>
<feature type="signal peptide" evidence="1">
    <location>
        <begin position="1"/>
        <end position="21"/>
    </location>
</feature>
<proteinExistence type="predicted"/>
<evidence type="ECO:0000256" key="1">
    <source>
        <dbReference type="SAM" id="SignalP"/>
    </source>
</evidence>
<dbReference type="OrthoDB" id="5816933at2"/>
<sequence length="162" mass="18937">MSKFFWFAWTCATMLPVHANASEWNSSGIDGHYVLSSLIDEQRGQQKVFFSLYKAKYNNNGFERFLSQCNKNGLDKIVLMTINGQKVEMDKICRRPKDGKNYWVYTPTTNEGLAFLITQFKYTETVKIHKIFVNIYNQKTELDFKISAQGFVQSWNKTEPIF</sequence>
<feature type="chain" id="PRO_5012911051" evidence="1">
    <location>
        <begin position="22"/>
        <end position="162"/>
    </location>
</feature>
<protein>
    <submittedName>
        <fullName evidence="2">Uncharacterized protein</fullName>
    </submittedName>
</protein>
<dbReference type="EMBL" id="FUZI01000001">
    <property type="protein sequence ID" value="SKC31521.1"/>
    <property type="molecule type" value="Genomic_DNA"/>
</dbReference>
<reference evidence="2 3" key="1">
    <citation type="submission" date="2017-02" db="EMBL/GenBank/DDBJ databases">
        <authorList>
            <person name="Peterson S.W."/>
        </authorList>
    </citation>
    <scope>NUCLEOTIDE SEQUENCE [LARGE SCALE GENOMIC DNA]</scope>
    <source>
        <strain evidence="3">type strain: NCCB 100098</strain>
    </source>
</reference>
<evidence type="ECO:0000313" key="2">
    <source>
        <dbReference type="EMBL" id="SKC31521.1"/>
    </source>
</evidence>
<organism evidence="2 3">
    <name type="scientific">Photobacterium piscicola</name>
    <dbReference type="NCBI Taxonomy" id="1378299"/>
    <lineage>
        <taxon>Bacteria</taxon>
        <taxon>Pseudomonadati</taxon>
        <taxon>Pseudomonadota</taxon>
        <taxon>Gammaproteobacteria</taxon>
        <taxon>Vibrionales</taxon>
        <taxon>Vibrionaceae</taxon>
        <taxon>Photobacterium</taxon>
    </lineage>
</organism>
<dbReference type="RefSeq" id="WP_080156298.1">
    <property type="nucleotide sequence ID" value="NZ_CP175535.1"/>
</dbReference>
<gene>
    <name evidence="2" type="ORF">CZ809_01022</name>
</gene>
<dbReference type="AlphaFoldDB" id="A0A1T5HXF1"/>